<dbReference type="InterPro" id="IPR029057">
    <property type="entry name" value="PRTase-like"/>
</dbReference>
<evidence type="ECO:0000313" key="8">
    <source>
        <dbReference type="EMBL" id="SGZ26139.1"/>
    </source>
</evidence>
<dbReference type="CDD" id="cd02023">
    <property type="entry name" value="UMPK"/>
    <property type="match status" value="1"/>
</dbReference>
<dbReference type="SUPFAM" id="SSF53271">
    <property type="entry name" value="PRTase-like"/>
    <property type="match status" value="1"/>
</dbReference>
<accession>A0A2X0MQH7</accession>
<comment type="pathway">
    <text evidence="1">Pyrimidine metabolism; UMP biosynthesis via salvage pathway; UMP from uridine: step 1/1.</text>
</comment>
<dbReference type="UniPathway" id="UPA00574">
    <property type="reaction ID" value="UER00637"/>
</dbReference>
<dbReference type="GO" id="GO:0005524">
    <property type="term" value="F:ATP binding"/>
    <property type="evidence" value="ECO:0007669"/>
    <property type="project" value="InterPro"/>
</dbReference>
<gene>
    <name evidence="8" type="primary">BQ5605_C024g09843</name>
    <name evidence="8" type="ORF">BQ5605_C024G09843</name>
</gene>
<dbReference type="InterPro" id="IPR006083">
    <property type="entry name" value="PRK/URK"/>
</dbReference>
<evidence type="ECO:0000256" key="3">
    <source>
        <dbReference type="ARBA" id="ARBA00022679"/>
    </source>
</evidence>
<feature type="domain" description="Phosphoribosyltransferase" evidence="7">
    <location>
        <begin position="338"/>
        <end position="564"/>
    </location>
</feature>
<protein>
    <recommendedName>
        <fullName evidence="2">uridine/cytidine kinase</fullName>
        <ecNumber evidence="2">2.7.1.48</ecNumber>
    </recommendedName>
</protein>
<dbReference type="Gene3D" id="3.40.50.300">
    <property type="entry name" value="P-loop containing nucleotide triphosphate hydrolases"/>
    <property type="match status" value="1"/>
</dbReference>
<dbReference type="Gene3D" id="3.40.50.2020">
    <property type="match status" value="1"/>
</dbReference>
<sequence length="565" mass="62040">MPRSGPPAPLLSNGKSALLPKNTVLTEAGRPPWYDKAASFAPRFLLLPQSPKSSFLLFPFHWTDGRVQTAYVIGIGGGSASGKTRVAQEVFKKLDVPWVVVISQDSFYKPLTPEELSAAFRCEHDLDSPTSIDEALLRDCLGRLRAGEAVQLPNYSFAKHARTDETTYIYGATVVIVEGIHALHESLRDVYDLKVFVQCDSDLMLARRLRRDLVERGRDAAGVLDQLSAMLMNAYLRFVKPAFDNHIQPTSRFADIIVPGSNNEISVELIAGHIRRQLDERKQELRKELFVETEGANAKLGTNGDGGAGLVSQRSREISVDRLASKDGLPDTVVLMEQTNQLSGIHTLLRSSSTPAADFLFYANRLSMLVVERSLSLLPYRSKPITTRTSVLHTGQELDIDVGHLVGVSILRSGASLEKGLRRVVREIPVGSMLIQSDDQSGEPLLYSIRLPQALTRSKESAKKTWVLLLDSQIGTGAAALMAVRVLLDHGVDEAKIIICAILVSKLGGVWALKRAFPRVRIVSSAADDGLEERWEKKKDGSGSKKVFAILPGMGSFGDRYFVTS</sequence>
<keyword evidence="5" id="KW-0418">Kinase</keyword>
<dbReference type="SUPFAM" id="SSF52540">
    <property type="entry name" value="P-loop containing nucleoside triphosphate hydrolases"/>
    <property type="match status" value="1"/>
</dbReference>
<dbReference type="EC" id="2.7.1.48" evidence="2"/>
<keyword evidence="4" id="KW-0547">Nucleotide-binding</keyword>
<dbReference type="EMBL" id="FQNC01000086">
    <property type="protein sequence ID" value="SGZ26139.1"/>
    <property type="molecule type" value="Genomic_DNA"/>
</dbReference>
<dbReference type="InterPro" id="IPR000836">
    <property type="entry name" value="PRTase_dom"/>
</dbReference>
<dbReference type="CDD" id="cd06223">
    <property type="entry name" value="PRTases_typeI"/>
    <property type="match status" value="1"/>
</dbReference>
<dbReference type="FunFam" id="3.40.50.300:FF:002070">
    <property type="entry name" value="Uridine kinase"/>
    <property type="match status" value="1"/>
</dbReference>
<dbReference type="InterPro" id="IPR027417">
    <property type="entry name" value="P-loop_NTPase"/>
</dbReference>
<dbReference type="PANTHER" id="PTHR10285">
    <property type="entry name" value="URIDINE KINASE"/>
    <property type="match status" value="1"/>
</dbReference>
<evidence type="ECO:0000259" key="7">
    <source>
        <dbReference type="Pfam" id="PF14681"/>
    </source>
</evidence>
<feature type="domain" description="Phosphoribulokinase/uridine kinase" evidence="6">
    <location>
        <begin position="72"/>
        <end position="259"/>
    </location>
</feature>
<keyword evidence="3" id="KW-0808">Transferase</keyword>
<name>A0A2X0MQH7_9BASI</name>
<dbReference type="InterPro" id="IPR000764">
    <property type="entry name" value="Uridine_kinase-like"/>
</dbReference>
<evidence type="ECO:0000256" key="2">
    <source>
        <dbReference type="ARBA" id="ARBA00012137"/>
    </source>
</evidence>
<dbReference type="PRINTS" id="PR00988">
    <property type="entry name" value="URIDINKINASE"/>
</dbReference>
<reference evidence="8 9" key="1">
    <citation type="submission" date="2016-11" db="EMBL/GenBank/DDBJ databases">
        <authorList>
            <person name="Jaros S."/>
            <person name="Januszkiewicz K."/>
            <person name="Wedrychowicz H."/>
        </authorList>
    </citation>
    <scope>NUCLEOTIDE SEQUENCE [LARGE SCALE GENOMIC DNA]</scope>
</reference>
<dbReference type="Pfam" id="PF00485">
    <property type="entry name" value="PRK"/>
    <property type="match status" value="1"/>
</dbReference>
<dbReference type="GO" id="GO:0004849">
    <property type="term" value="F:uridine kinase activity"/>
    <property type="evidence" value="ECO:0007669"/>
    <property type="project" value="UniProtKB-EC"/>
</dbReference>
<evidence type="ECO:0000259" key="6">
    <source>
        <dbReference type="Pfam" id="PF00485"/>
    </source>
</evidence>
<keyword evidence="9" id="KW-1185">Reference proteome</keyword>
<dbReference type="GO" id="GO:0044206">
    <property type="term" value="P:UMP salvage"/>
    <property type="evidence" value="ECO:0007669"/>
    <property type="project" value="UniProtKB-UniPathway"/>
</dbReference>
<proteinExistence type="predicted"/>
<organism evidence="8 9">
    <name type="scientific">Microbotryum silenes-dioicae</name>
    <dbReference type="NCBI Taxonomy" id="796604"/>
    <lineage>
        <taxon>Eukaryota</taxon>
        <taxon>Fungi</taxon>
        <taxon>Dikarya</taxon>
        <taxon>Basidiomycota</taxon>
        <taxon>Pucciniomycotina</taxon>
        <taxon>Microbotryomycetes</taxon>
        <taxon>Microbotryales</taxon>
        <taxon>Microbotryaceae</taxon>
        <taxon>Microbotryum</taxon>
    </lineage>
</organism>
<evidence type="ECO:0000256" key="5">
    <source>
        <dbReference type="ARBA" id="ARBA00022777"/>
    </source>
</evidence>
<dbReference type="NCBIfam" id="NF004018">
    <property type="entry name" value="PRK05480.1"/>
    <property type="match status" value="1"/>
</dbReference>
<evidence type="ECO:0000313" key="9">
    <source>
        <dbReference type="Proteomes" id="UP000249464"/>
    </source>
</evidence>
<evidence type="ECO:0000256" key="1">
    <source>
        <dbReference type="ARBA" id="ARBA00004690"/>
    </source>
</evidence>
<dbReference type="STRING" id="796604.A0A2X0MQH7"/>
<dbReference type="Pfam" id="PF14681">
    <property type="entry name" value="UPRTase"/>
    <property type="match status" value="1"/>
</dbReference>
<dbReference type="Proteomes" id="UP000249464">
    <property type="component" value="Unassembled WGS sequence"/>
</dbReference>
<dbReference type="AlphaFoldDB" id="A0A2X0MQH7"/>
<evidence type="ECO:0000256" key="4">
    <source>
        <dbReference type="ARBA" id="ARBA00022741"/>
    </source>
</evidence>